<organism evidence="2 3">
    <name type="scientific">Gulo gulo</name>
    <name type="common">Wolverine</name>
    <name type="synonym">Gluton</name>
    <dbReference type="NCBI Taxonomy" id="48420"/>
    <lineage>
        <taxon>Eukaryota</taxon>
        <taxon>Metazoa</taxon>
        <taxon>Chordata</taxon>
        <taxon>Craniata</taxon>
        <taxon>Vertebrata</taxon>
        <taxon>Euteleostomi</taxon>
        <taxon>Mammalia</taxon>
        <taxon>Eutheria</taxon>
        <taxon>Laurasiatheria</taxon>
        <taxon>Carnivora</taxon>
        <taxon>Caniformia</taxon>
        <taxon>Musteloidea</taxon>
        <taxon>Mustelidae</taxon>
        <taxon>Guloninae</taxon>
        <taxon>Gulo</taxon>
    </lineage>
</organism>
<evidence type="ECO:0000256" key="1">
    <source>
        <dbReference type="SAM" id="MobiDB-lite"/>
    </source>
</evidence>
<dbReference type="Proteomes" id="UP000269945">
    <property type="component" value="Unassembled WGS sequence"/>
</dbReference>
<name>A0A9X9M523_GULGU</name>
<dbReference type="EMBL" id="CYRY02042814">
    <property type="protein sequence ID" value="VCX36769.1"/>
    <property type="molecule type" value="Genomic_DNA"/>
</dbReference>
<dbReference type="AlphaFoldDB" id="A0A9X9M523"/>
<proteinExistence type="predicted"/>
<gene>
    <name evidence="2" type="ORF">BN2614_LOCUS6</name>
</gene>
<accession>A0A9X9M523</accession>
<evidence type="ECO:0000313" key="2">
    <source>
        <dbReference type="EMBL" id="VCX36769.1"/>
    </source>
</evidence>
<feature type="non-terminal residue" evidence="2">
    <location>
        <position position="1"/>
    </location>
</feature>
<keyword evidence="3" id="KW-1185">Reference proteome</keyword>
<feature type="region of interest" description="Disordered" evidence="1">
    <location>
        <begin position="44"/>
        <end position="63"/>
    </location>
</feature>
<comment type="caution">
    <text evidence="2">The sequence shown here is derived from an EMBL/GenBank/DDBJ whole genome shotgun (WGS) entry which is preliminary data.</text>
</comment>
<sequence length="63" mass="7737">MYMKGPERRRRRMVMTMRIWHHPTRTFLPSQIQWLHPGLRGQEIKRRTPHFPASPQRSKAWTS</sequence>
<evidence type="ECO:0000313" key="3">
    <source>
        <dbReference type="Proteomes" id="UP000269945"/>
    </source>
</evidence>
<protein>
    <submittedName>
        <fullName evidence="2">Uncharacterized protein</fullName>
    </submittedName>
</protein>
<reference evidence="2 3" key="1">
    <citation type="submission" date="2018-10" db="EMBL/GenBank/DDBJ databases">
        <authorList>
            <person name="Ekblom R."/>
            <person name="Jareborg N."/>
        </authorList>
    </citation>
    <scope>NUCLEOTIDE SEQUENCE [LARGE SCALE GENOMIC DNA]</scope>
    <source>
        <tissue evidence="2">Muscle</tissue>
    </source>
</reference>